<feature type="compositionally biased region" description="Polar residues" evidence="1">
    <location>
        <begin position="20"/>
        <end position="31"/>
    </location>
</feature>
<protein>
    <submittedName>
        <fullName evidence="2">Uncharacterized protein</fullName>
    </submittedName>
</protein>
<gene>
    <name evidence="2" type="ORF">PMZ80_003125</name>
</gene>
<dbReference type="GeneID" id="89996574"/>
<organism evidence="2 3">
    <name type="scientific">Knufia obscura</name>
    <dbReference type="NCBI Taxonomy" id="1635080"/>
    <lineage>
        <taxon>Eukaryota</taxon>
        <taxon>Fungi</taxon>
        <taxon>Dikarya</taxon>
        <taxon>Ascomycota</taxon>
        <taxon>Pezizomycotina</taxon>
        <taxon>Eurotiomycetes</taxon>
        <taxon>Chaetothyriomycetidae</taxon>
        <taxon>Chaetothyriales</taxon>
        <taxon>Trichomeriaceae</taxon>
        <taxon>Knufia</taxon>
    </lineage>
</organism>
<comment type="caution">
    <text evidence="2">The sequence shown here is derived from an EMBL/GenBank/DDBJ whole genome shotgun (WGS) entry which is preliminary data.</text>
</comment>
<feature type="region of interest" description="Disordered" evidence="1">
    <location>
        <begin position="1"/>
        <end position="41"/>
    </location>
</feature>
<dbReference type="Proteomes" id="UP001334248">
    <property type="component" value="Unassembled WGS sequence"/>
</dbReference>
<dbReference type="EMBL" id="JAVHJV010000003">
    <property type="protein sequence ID" value="KAK5943844.1"/>
    <property type="molecule type" value="Genomic_DNA"/>
</dbReference>
<evidence type="ECO:0000313" key="2">
    <source>
        <dbReference type="EMBL" id="KAK5943844.1"/>
    </source>
</evidence>
<proteinExistence type="predicted"/>
<keyword evidence="3" id="KW-1185">Reference proteome</keyword>
<name>A0ABR0RTC0_9EURO</name>
<sequence>MHAVPRPEHDQQGVVRQHQAHQIPQEGSQPAEQDGNVAEDSSIGFAQAFQPGKSYSMYDVPRPDHIPALAVTSKGAKRRREEQTDGAEPMSKAACHASGSTYSMTRKMQRGLSAASSIPSRRPLLTVETHSANSQGQGTGISSADQQVSNSAALQLPRIEPLTFDSEQISDMSEQEVEHHYQEMLRRIQIGRQSKGRSTVDAEHMQAAVNVAGNDHRAALTLCNQDPENVHRERVRLLAARAPITYLQALDQLSVRTTNLHHRSLAIKIQAALNYSEDYSNEFVVACVWPAQRTLEEFYRLKTLVDVNDDLPGVHRAMTADERKHIADQALGASKYQQQILSRMLSGTSWRGRSFEKHQSEIADSIYRQIEYILWWY</sequence>
<reference evidence="2 3" key="1">
    <citation type="journal article" date="2023" name="Res Sq">
        <title>Genomic and morphological characterization of Knufia obscura isolated from the Mars 2020 spacecraft assembly facility.</title>
        <authorList>
            <person name="Chander A.M."/>
            <person name="Teixeira M.M."/>
            <person name="Singh N.K."/>
            <person name="Williams M.P."/>
            <person name="Parker C.W."/>
            <person name="Leo P."/>
            <person name="Stajich J.E."/>
            <person name="Torok T."/>
            <person name="Tighe S."/>
            <person name="Mason C.E."/>
            <person name="Venkateswaran K."/>
        </authorList>
    </citation>
    <scope>NUCLEOTIDE SEQUENCE [LARGE SCALE GENOMIC DNA]</scope>
    <source>
        <strain evidence="2 3">CCFEE 5817</strain>
    </source>
</reference>
<dbReference type="RefSeq" id="XP_064731934.1">
    <property type="nucleotide sequence ID" value="XM_064871554.1"/>
</dbReference>
<evidence type="ECO:0000256" key="1">
    <source>
        <dbReference type="SAM" id="MobiDB-lite"/>
    </source>
</evidence>
<feature type="region of interest" description="Disordered" evidence="1">
    <location>
        <begin position="68"/>
        <end position="122"/>
    </location>
</feature>
<feature type="compositionally biased region" description="Basic and acidic residues" evidence="1">
    <location>
        <begin position="1"/>
        <end position="11"/>
    </location>
</feature>
<accession>A0ABR0RTC0</accession>
<evidence type="ECO:0000313" key="3">
    <source>
        <dbReference type="Proteomes" id="UP001334248"/>
    </source>
</evidence>